<dbReference type="AlphaFoldDB" id="A0AA87ZH59"/>
<feature type="region of interest" description="Disordered" evidence="1">
    <location>
        <begin position="1"/>
        <end position="43"/>
    </location>
</feature>
<reference evidence="2" key="1">
    <citation type="submission" date="2023-07" db="EMBL/GenBank/DDBJ databases">
        <title>draft genome sequence of fig (Ficus carica).</title>
        <authorList>
            <person name="Takahashi T."/>
            <person name="Nishimura K."/>
        </authorList>
    </citation>
    <scope>NUCLEOTIDE SEQUENCE</scope>
</reference>
<keyword evidence="3" id="KW-1185">Reference proteome</keyword>
<sequence length="166" mass="17757">MPRGCGLRSSSPPGGPAPLEAFPSYPATTSASPNREGGRWGSSVRQAQIWEGGGGGGLNTGRLREGVKGSFFVGVVWRARKEVATVVERERRWVVGLVGQPTLSTTMPISLPNRDGDDGFPARANNGRRWRSLATDLELATWAMVAGLVCGRWAARARTGRGRRNA</sequence>
<evidence type="ECO:0000256" key="1">
    <source>
        <dbReference type="SAM" id="MobiDB-lite"/>
    </source>
</evidence>
<dbReference type="EMBL" id="BTGU01000004">
    <property type="protein sequence ID" value="GMN33572.1"/>
    <property type="molecule type" value="Genomic_DNA"/>
</dbReference>
<name>A0AA87ZH59_FICCA</name>
<dbReference type="Proteomes" id="UP001187192">
    <property type="component" value="Unassembled WGS sequence"/>
</dbReference>
<comment type="caution">
    <text evidence="2">The sequence shown here is derived from an EMBL/GenBank/DDBJ whole genome shotgun (WGS) entry which is preliminary data.</text>
</comment>
<organism evidence="2 3">
    <name type="scientific">Ficus carica</name>
    <name type="common">Common fig</name>
    <dbReference type="NCBI Taxonomy" id="3494"/>
    <lineage>
        <taxon>Eukaryota</taxon>
        <taxon>Viridiplantae</taxon>
        <taxon>Streptophyta</taxon>
        <taxon>Embryophyta</taxon>
        <taxon>Tracheophyta</taxon>
        <taxon>Spermatophyta</taxon>
        <taxon>Magnoliopsida</taxon>
        <taxon>eudicotyledons</taxon>
        <taxon>Gunneridae</taxon>
        <taxon>Pentapetalae</taxon>
        <taxon>rosids</taxon>
        <taxon>fabids</taxon>
        <taxon>Rosales</taxon>
        <taxon>Moraceae</taxon>
        <taxon>Ficeae</taxon>
        <taxon>Ficus</taxon>
    </lineage>
</organism>
<gene>
    <name evidence="2" type="ORF">TIFTF001_004242</name>
</gene>
<protein>
    <submittedName>
        <fullName evidence="2">Uncharacterized protein</fullName>
    </submittedName>
</protein>
<evidence type="ECO:0000313" key="2">
    <source>
        <dbReference type="EMBL" id="GMN33572.1"/>
    </source>
</evidence>
<proteinExistence type="predicted"/>
<evidence type="ECO:0000313" key="3">
    <source>
        <dbReference type="Proteomes" id="UP001187192"/>
    </source>
</evidence>
<accession>A0AA87ZH59</accession>